<dbReference type="Proteomes" id="UP000798662">
    <property type="component" value="Chromosome 3"/>
</dbReference>
<comment type="caution">
    <text evidence="1">The sequence shown here is derived from an EMBL/GenBank/DDBJ whole genome shotgun (WGS) entry which is preliminary data.</text>
</comment>
<gene>
    <name evidence="1" type="ORF">I4F81_010636</name>
</gene>
<evidence type="ECO:0000313" key="1">
    <source>
        <dbReference type="EMBL" id="KAK1868141.1"/>
    </source>
</evidence>
<organism evidence="1 2">
    <name type="scientific">Pyropia yezoensis</name>
    <name type="common">Susabi-nori</name>
    <name type="synonym">Porphyra yezoensis</name>
    <dbReference type="NCBI Taxonomy" id="2788"/>
    <lineage>
        <taxon>Eukaryota</taxon>
        <taxon>Rhodophyta</taxon>
        <taxon>Bangiophyceae</taxon>
        <taxon>Bangiales</taxon>
        <taxon>Bangiaceae</taxon>
        <taxon>Pyropia</taxon>
    </lineage>
</organism>
<protein>
    <submittedName>
        <fullName evidence="1">Uncharacterized protein</fullName>
    </submittedName>
</protein>
<name>A0ACC3CCZ0_PYRYE</name>
<keyword evidence="2" id="KW-1185">Reference proteome</keyword>
<accession>A0ACC3CCZ0</accession>
<dbReference type="EMBL" id="CM020620">
    <property type="protein sequence ID" value="KAK1868141.1"/>
    <property type="molecule type" value="Genomic_DNA"/>
</dbReference>
<evidence type="ECO:0000313" key="2">
    <source>
        <dbReference type="Proteomes" id="UP000798662"/>
    </source>
</evidence>
<proteinExistence type="predicted"/>
<reference evidence="1" key="1">
    <citation type="submission" date="2019-11" db="EMBL/GenBank/DDBJ databases">
        <title>Nori genome reveals adaptations in red seaweeds to the harsh intertidal environment.</title>
        <authorList>
            <person name="Wang D."/>
            <person name="Mao Y."/>
        </authorList>
    </citation>
    <scope>NUCLEOTIDE SEQUENCE</scope>
    <source>
        <tissue evidence="1">Gametophyte</tissue>
    </source>
</reference>
<sequence length="722" mass="75622">MVEVWQIVVVIICVFLSGAFSGLTLGLLSLDLVDLAVLVESGTPKEVKCARRILPVRKHGNFLLCTLLVGNTAVNSALSIVTSDLFGGWAGFLASTLVILYLGEIVPQSVCFSYGLTIGAHAIPFVKLAMLLTSPLSYPTSRLLDWALGGEQAVRYNKSQLKSLVNLHGEQAGDGGERGGANEDGSGDGPGSEGDGGGENGDGSGGDGVIGEGGIQVGGNLADGPVRVKAKKRGRSHKAPKQPKKPSTLSKDETTILRGALDFATKNVLDVMTPLKKVVMLEESTRLSFKNLMVIFHSGHSRVPVYSGDRTNIVGMIFAKDLILLDPDDNVPVKTMLEFFDREVRHVASRTPLDRMLRDIKSSRCHMAVVRDVGHTGDGGVTHGFVTASVGHPIGVLTLEDVLEELVGEIVDETDVYADNLSSTVIRRRHMDPDVLRLLHVGTSPEEEHLSPKEILVVASYLAHHVPEFGPDFVSEAALQSLLATAPMLSLSEPWAEEGGSDAGTEAGGAVGVGNGVNGVGSGANHTVVEMSPIGAGPRVAPPVCSARGTLLYQRGVATKDALLIINGSMEIVAGAEAFVSAAGPWTLLAGSALTDSLYAPDFTARVTEFPLRALRIPRKIYKAMMRGSVSGGSAGSRPITPGPAGKVGGVVRPDTTPRSSPRVRPLSGYSPARSGALPPPSPDVPLLRASDSDVSSDEEGRPPGAPSGASSSGEQLQPTCR</sequence>